<accession>A0ABX8QYI3</accession>
<dbReference type="EMBL" id="CP059572">
    <property type="protein sequence ID" value="QXJ23901.1"/>
    <property type="molecule type" value="Genomic_DNA"/>
</dbReference>
<sequence length="165" mass="19129">MVEITAGLLGALLGAACTFVVQRLESRRRWRFDLAQELYRTWQSIEHIEARVRAYYLLTENLRSQHPQSFLELATACRAEGRTEDWIAISRVLHFFEECGALLDCAAVDHALLKHLIGRYVTYWVDGFLHPWWELSTGRDDPRELGWHTPISRLRARVGAPQPSR</sequence>
<organism evidence="1 2">
    <name type="scientific">Actinomadura graeca</name>
    <dbReference type="NCBI Taxonomy" id="2750812"/>
    <lineage>
        <taxon>Bacteria</taxon>
        <taxon>Bacillati</taxon>
        <taxon>Actinomycetota</taxon>
        <taxon>Actinomycetes</taxon>
        <taxon>Streptosporangiales</taxon>
        <taxon>Thermomonosporaceae</taxon>
        <taxon>Actinomadura</taxon>
    </lineage>
</organism>
<proteinExistence type="predicted"/>
<evidence type="ECO:0000313" key="2">
    <source>
        <dbReference type="Proteomes" id="UP001049518"/>
    </source>
</evidence>
<evidence type="ECO:0000313" key="1">
    <source>
        <dbReference type="EMBL" id="QXJ23901.1"/>
    </source>
</evidence>
<dbReference type="RefSeq" id="WP_231329584.1">
    <property type="nucleotide sequence ID" value="NZ_CP059572.1"/>
</dbReference>
<evidence type="ECO:0008006" key="3">
    <source>
        <dbReference type="Google" id="ProtNLM"/>
    </source>
</evidence>
<keyword evidence="2" id="KW-1185">Reference proteome</keyword>
<name>A0ABX8QYI3_9ACTN</name>
<gene>
    <name evidence="1" type="ORF">AGRA3207_005125</name>
</gene>
<dbReference type="Proteomes" id="UP001049518">
    <property type="component" value="Chromosome"/>
</dbReference>
<reference evidence="1" key="1">
    <citation type="submission" date="2020-07" db="EMBL/GenBank/DDBJ databases">
        <authorList>
            <person name="Tarantini F.S."/>
            <person name="Hong K.W."/>
            <person name="Chan K.G."/>
        </authorList>
    </citation>
    <scope>NUCLEOTIDE SEQUENCE</scope>
    <source>
        <strain evidence="1">32-07</strain>
    </source>
</reference>
<protein>
    <recommendedName>
        <fullName evidence="3">DUF4760 domain-containing protein</fullName>
    </recommendedName>
</protein>